<comment type="similarity">
    <text evidence="2">Belongs to the D-isomer specific 2-hydroxyacid dehydrogenase family.</text>
</comment>
<feature type="domain" description="D-isomer specific 2-hydroxyacid dehydrogenase NAD-binding" evidence="4">
    <location>
        <begin position="106"/>
        <end position="294"/>
    </location>
</feature>
<dbReference type="PANTHER" id="PTHR42938:SF9">
    <property type="entry name" value="FORMATE DEHYDROGENASE 1"/>
    <property type="match status" value="1"/>
</dbReference>
<dbReference type="EMBL" id="JAHVHU010000008">
    <property type="protein sequence ID" value="MBY5958259.1"/>
    <property type="molecule type" value="Genomic_DNA"/>
</dbReference>
<dbReference type="Pfam" id="PF02826">
    <property type="entry name" value="2-Hacid_dh_C"/>
    <property type="match status" value="1"/>
</dbReference>
<dbReference type="InterPro" id="IPR036291">
    <property type="entry name" value="NAD(P)-bd_dom_sf"/>
</dbReference>
<reference evidence="5" key="1">
    <citation type="submission" date="2021-06" db="EMBL/GenBank/DDBJ databases">
        <title>44 bacteria genomes isolated from Dapeng, Shenzhen.</title>
        <authorList>
            <person name="Zheng W."/>
            <person name="Yu S."/>
            <person name="Huang Y."/>
        </authorList>
    </citation>
    <scope>NUCLEOTIDE SEQUENCE</scope>
    <source>
        <strain evidence="5">DP5N28-2</strain>
    </source>
</reference>
<name>A0A953LCY0_9BACT</name>
<evidence type="ECO:0000256" key="1">
    <source>
        <dbReference type="ARBA" id="ARBA00023002"/>
    </source>
</evidence>
<dbReference type="SUPFAM" id="SSF52283">
    <property type="entry name" value="Formate/glycerate dehydrogenase catalytic domain-like"/>
    <property type="match status" value="1"/>
</dbReference>
<dbReference type="Proteomes" id="UP000753961">
    <property type="component" value="Unassembled WGS sequence"/>
</dbReference>
<dbReference type="GO" id="GO:0016616">
    <property type="term" value="F:oxidoreductase activity, acting on the CH-OH group of donors, NAD or NADP as acceptor"/>
    <property type="evidence" value="ECO:0007669"/>
    <property type="project" value="InterPro"/>
</dbReference>
<sequence>MMKILANDGIHPTGQKMLEEAGFQVDLERIPQDELADKLNEYDAIIVRSATKVRQELIDQCPNLKVIARGGVGMDNIDVEYARNKGLTVVNTPAASSRSVAELVFGHVLSLVRSVHLSNREMPRSGSTEFKKLKKAYSGGIELRGKTFGVVGLGRIGREAAQIALGMGMKVVGTDPMVEEVTLEVALHPSYDQKLSVTIPTVSLEELLREADVITLHVPGGKQAVLGESELAKAKKGVILVNAARGGVIDEDALLDALESGQVGGAGLDVFVNEPSPRADLLNHPRVSDTPHIGASTGQAQENIGIELANQIIAALK</sequence>
<comment type="caution">
    <text evidence="5">The sequence shown here is derived from an EMBL/GenBank/DDBJ whole genome shotgun (WGS) entry which is preliminary data.</text>
</comment>
<dbReference type="InterPro" id="IPR006140">
    <property type="entry name" value="D-isomer_DH_NAD-bd"/>
</dbReference>
<dbReference type="Pfam" id="PF00389">
    <property type="entry name" value="2-Hacid_dh"/>
    <property type="match status" value="1"/>
</dbReference>
<dbReference type="CDD" id="cd05303">
    <property type="entry name" value="PGDH_2"/>
    <property type="match status" value="1"/>
</dbReference>
<evidence type="ECO:0000313" key="5">
    <source>
        <dbReference type="EMBL" id="MBY5958259.1"/>
    </source>
</evidence>
<dbReference type="RefSeq" id="WP_222579797.1">
    <property type="nucleotide sequence ID" value="NZ_JAHVHU010000008.1"/>
</dbReference>
<dbReference type="PROSITE" id="PS00671">
    <property type="entry name" value="D_2_HYDROXYACID_DH_3"/>
    <property type="match status" value="1"/>
</dbReference>
<organism evidence="5 6">
    <name type="scientific">Membranihabitans marinus</name>
    <dbReference type="NCBI Taxonomy" id="1227546"/>
    <lineage>
        <taxon>Bacteria</taxon>
        <taxon>Pseudomonadati</taxon>
        <taxon>Bacteroidota</taxon>
        <taxon>Saprospiria</taxon>
        <taxon>Saprospirales</taxon>
        <taxon>Saprospiraceae</taxon>
        <taxon>Membranihabitans</taxon>
    </lineage>
</organism>
<feature type="domain" description="D-isomer specific 2-hydroxyacid dehydrogenase catalytic" evidence="3">
    <location>
        <begin position="7"/>
        <end position="317"/>
    </location>
</feature>
<dbReference type="PANTHER" id="PTHR42938">
    <property type="entry name" value="FORMATE DEHYDROGENASE 1"/>
    <property type="match status" value="1"/>
</dbReference>
<evidence type="ECO:0000256" key="2">
    <source>
        <dbReference type="RuleBase" id="RU003719"/>
    </source>
</evidence>
<dbReference type="InterPro" id="IPR006139">
    <property type="entry name" value="D-isomer_2_OHA_DH_cat_dom"/>
</dbReference>
<evidence type="ECO:0000313" key="6">
    <source>
        <dbReference type="Proteomes" id="UP000753961"/>
    </source>
</evidence>
<gene>
    <name evidence="5" type="ORF">KUV50_08965</name>
</gene>
<dbReference type="GO" id="GO:0051287">
    <property type="term" value="F:NAD binding"/>
    <property type="evidence" value="ECO:0007669"/>
    <property type="project" value="InterPro"/>
</dbReference>
<dbReference type="SUPFAM" id="SSF51735">
    <property type="entry name" value="NAD(P)-binding Rossmann-fold domains"/>
    <property type="match status" value="1"/>
</dbReference>
<dbReference type="AlphaFoldDB" id="A0A953LCY0"/>
<keyword evidence="6" id="KW-1185">Reference proteome</keyword>
<accession>A0A953LCY0</accession>
<dbReference type="Gene3D" id="3.40.50.720">
    <property type="entry name" value="NAD(P)-binding Rossmann-like Domain"/>
    <property type="match status" value="2"/>
</dbReference>
<proteinExistence type="inferred from homology"/>
<keyword evidence="1 2" id="KW-0560">Oxidoreductase</keyword>
<evidence type="ECO:0000259" key="3">
    <source>
        <dbReference type="Pfam" id="PF00389"/>
    </source>
</evidence>
<protein>
    <submittedName>
        <fullName evidence="5">D-2-hydroxyacid dehydrogenase</fullName>
    </submittedName>
</protein>
<dbReference type="InterPro" id="IPR029753">
    <property type="entry name" value="D-isomer_DH_CS"/>
</dbReference>
<evidence type="ECO:0000259" key="4">
    <source>
        <dbReference type="Pfam" id="PF02826"/>
    </source>
</evidence>